<keyword evidence="2" id="KW-1185">Reference proteome</keyword>
<accession>A0ACB6QEU1</accession>
<evidence type="ECO:0000313" key="2">
    <source>
        <dbReference type="Proteomes" id="UP000799755"/>
    </source>
</evidence>
<organism evidence="1 2">
    <name type="scientific">Lindgomyces ingoldianus</name>
    <dbReference type="NCBI Taxonomy" id="673940"/>
    <lineage>
        <taxon>Eukaryota</taxon>
        <taxon>Fungi</taxon>
        <taxon>Dikarya</taxon>
        <taxon>Ascomycota</taxon>
        <taxon>Pezizomycotina</taxon>
        <taxon>Dothideomycetes</taxon>
        <taxon>Pleosporomycetidae</taxon>
        <taxon>Pleosporales</taxon>
        <taxon>Lindgomycetaceae</taxon>
        <taxon>Lindgomyces</taxon>
    </lineage>
</organism>
<sequence length="152" mass="17373">MQEYWLWCSQPLRICSSLRLTAGLAHINPSGTTHAARHERVPFDPPCRDHQFWFLTQTGFVDGQRIGCENGMFRTRSLLPLYAVVAVTVPILLSRWQRLGCGVFSSDICRMASRLQQLCGRSDCGQFEYRAHFAFNLDLKQAKVSSRGFFAR</sequence>
<gene>
    <name evidence="1" type="ORF">BDR25DRAFT_84630</name>
</gene>
<dbReference type="Proteomes" id="UP000799755">
    <property type="component" value="Unassembled WGS sequence"/>
</dbReference>
<protein>
    <submittedName>
        <fullName evidence="1">Uncharacterized protein</fullName>
    </submittedName>
</protein>
<reference evidence="1" key="1">
    <citation type="journal article" date="2020" name="Stud. Mycol.">
        <title>101 Dothideomycetes genomes: a test case for predicting lifestyles and emergence of pathogens.</title>
        <authorList>
            <person name="Haridas S."/>
            <person name="Albert R."/>
            <person name="Binder M."/>
            <person name="Bloem J."/>
            <person name="Labutti K."/>
            <person name="Salamov A."/>
            <person name="Andreopoulos B."/>
            <person name="Baker S."/>
            <person name="Barry K."/>
            <person name="Bills G."/>
            <person name="Bluhm B."/>
            <person name="Cannon C."/>
            <person name="Castanera R."/>
            <person name="Culley D."/>
            <person name="Daum C."/>
            <person name="Ezra D."/>
            <person name="Gonzalez J."/>
            <person name="Henrissat B."/>
            <person name="Kuo A."/>
            <person name="Liang C."/>
            <person name="Lipzen A."/>
            <person name="Lutzoni F."/>
            <person name="Magnuson J."/>
            <person name="Mondo S."/>
            <person name="Nolan M."/>
            <person name="Ohm R."/>
            <person name="Pangilinan J."/>
            <person name="Park H.-J."/>
            <person name="Ramirez L."/>
            <person name="Alfaro M."/>
            <person name="Sun H."/>
            <person name="Tritt A."/>
            <person name="Yoshinaga Y."/>
            <person name="Zwiers L.-H."/>
            <person name="Turgeon B."/>
            <person name="Goodwin S."/>
            <person name="Spatafora J."/>
            <person name="Crous P."/>
            <person name="Grigoriev I."/>
        </authorList>
    </citation>
    <scope>NUCLEOTIDE SEQUENCE</scope>
    <source>
        <strain evidence="1">ATCC 200398</strain>
    </source>
</reference>
<dbReference type="EMBL" id="MU003529">
    <property type="protein sequence ID" value="KAF2465514.1"/>
    <property type="molecule type" value="Genomic_DNA"/>
</dbReference>
<name>A0ACB6QEU1_9PLEO</name>
<evidence type="ECO:0000313" key="1">
    <source>
        <dbReference type="EMBL" id="KAF2465514.1"/>
    </source>
</evidence>
<proteinExistence type="predicted"/>
<comment type="caution">
    <text evidence="1">The sequence shown here is derived from an EMBL/GenBank/DDBJ whole genome shotgun (WGS) entry which is preliminary data.</text>
</comment>